<keyword evidence="1" id="KW-0812">Transmembrane</keyword>
<evidence type="ECO:0000256" key="1">
    <source>
        <dbReference type="SAM" id="Phobius"/>
    </source>
</evidence>
<dbReference type="InterPro" id="IPR005133">
    <property type="entry name" value="PhaG_MnhG_YufB"/>
</dbReference>
<dbReference type="Proteomes" id="UP000466523">
    <property type="component" value="Unassembled WGS sequence"/>
</dbReference>
<sequence>MIAWLMVLAGVSVMACCALGAIGLYPVLDQLHLLTVTTSVGFPLTGLGLIVHRGPTAASAMVAVIVALVLLTGPAMSAATARLTAQEAGVVKADSPP</sequence>
<comment type="caution">
    <text evidence="2">The sequence shown here is derived from an EMBL/GenBank/DDBJ whole genome shotgun (WGS) entry which is preliminary data.</text>
</comment>
<reference evidence="2 3" key="1">
    <citation type="submission" date="2020-01" db="EMBL/GenBank/DDBJ databases">
        <authorList>
            <person name="Sanchez-Estrada R."/>
            <person name="Gonzalez-Y-Merchand J.A."/>
            <person name="Rivera-Gutierrez S."/>
        </authorList>
    </citation>
    <scope>NUCLEOTIDE SEQUENCE [LARGE SCALE GENOMIC DNA]</scope>
    <source>
        <strain evidence="2 3">CST 7247</strain>
    </source>
</reference>
<proteinExistence type="predicted"/>
<keyword evidence="1" id="KW-0472">Membrane</keyword>
<evidence type="ECO:0000313" key="3">
    <source>
        <dbReference type="Proteomes" id="UP000466523"/>
    </source>
</evidence>
<dbReference type="GO" id="GO:0015297">
    <property type="term" value="F:antiporter activity"/>
    <property type="evidence" value="ECO:0007669"/>
    <property type="project" value="InterPro"/>
</dbReference>
<dbReference type="GO" id="GO:0098662">
    <property type="term" value="P:inorganic cation transmembrane transport"/>
    <property type="evidence" value="ECO:0007669"/>
    <property type="project" value="InterPro"/>
</dbReference>
<dbReference type="AlphaFoldDB" id="A0A7K3LCP3"/>
<dbReference type="RefSeq" id="WP_019736338.1">
    <property type="nucleotide sequence ID" value="NZ_JAACYR010000042.1"/>
</dbReference>
<accession>A0A7K3LCP3</accession>
<feature type="transmembrane region" description="Helical" evidence="1">
    <location>
        <begin position="30"/>
        <end position="51"/>
    </location>
</feature>
<evidence type="ECO:0000313" key="2">
    <source>
        <dbReference type="EMBL" id="NDJ90135.1"/>
    </source>
</evidence>
<gene>
    <name evidence="2" type="ORF">GWR20_13385</name>
</gene>
<feature type="transmembrane region" description="Helical" evidence="1">
    <location>
        <begin position="58"/>
        <end position="76"/>
    </location>
</feature>
<dbReference type="Pfam" id="PF03334">
    <property type="entry name" value="PhaG_MnhG_YufB"/>
    <property type="match status" value="1"/>
</dbReference>
<keyword evidence="1" id="KW-1133">Transmembrane helix</keyword>
<protein>
    <submittedName>
        <fullName evidence="2">Monovalent cation/H(+) antiporter subunit G</fullName>
    </submittedName>
</protein>
<organism evidence="2 3">
    <name type="scientific">Mycolicibacter kumamotonensis</name>
    <dbReference type="NCBI Taxonomy" id="354243"/>
    <lineage>
        <taxon>Bacteria</taxon>
        <taxon>Bacillati</taxon>
        <taxon>Actinomycetota</taxon>
        <taxon>Actinomycetes</taxon>
        <taxon>Mycobacteriales</taxon>
        <taxon>Mycobacteriaceae</taxon>
        <taxon>Mycolicibacter</taxon>
    </lineage>
</organism>
<name>A0A7K3LCP3_9MYCO</name>
<dbReference type="EMBL" id="JAACYR010000042">
    <property type="protein sequence ID" value="NDJ90135.1"/>
    <property type="molecule type" value="Genomic_DNA"/>
</dbReference>